<evidence type="ECO:0000313" key="10">
    <source>
        <dbReference type="EMBL" id="GGD53604.1"/>
    </source>
</evidence>
<keyword evidence="4" id="KW-1003">Cell membrane</keyword>
<feature type="transmembrane region" description="Helical" evidence="9">
    <location>
        <begin position="44"/>
        <end position="62"/>
    </location>
</feature>
<keyword evidence="5" id="KW-0997">Cell inner membrane</keyword>
<evidence type="ECO:0000256" key="6">
    <source>
        <dbReference type="ARBA" id="ARBA00022692"/>
    </source>
</evidence>
<reference evidence="11" key="1">
    <citation type="journal article" date="2019" name="Int. J. Syst. Evol. Microbiol.">
        <title>The Global Catalogue of Microorganisms (GCM) 10K type strain sequencing project: providing services to taxonomists for standard genome sequencing and annotation.</title>
        <authorList>
            <consortium name="The Broad Institute Genomics Platform"/>
            <consortium name="The Broad Institute Genome Sequencing Center for Infectious Disease"/>
            <person name="Wu L."/>
            <person name="Ma J."/>
        </authorList>
    </citation>
    <scope>NUCLEOTIDE SEQUENCE [LARGE SCALE GENOMIC DNA]</scope>
    <source>
        <strain evidence="11">CGMCC 1.12923</strain>
    </source>
</reference>
<name>A0ABQ1R097_9ALTE</name>
<evidence type="ECO:0000256" key="1">
    <source>
        <dbReference type="ARBA" id="ARBA00004429"/>
    </source>
</evidence>
<sequence length="148" mass="17078">MAQSIPALFRDGQDYLQTWPMKKELYGLFPECRVIAATRFSIRYMPPLAILVAFVHLGTMGQSALPQAIALAAFFISLPMQGLLWLGHRSNQPLPPAMASWYRDIHQKMRQQGCQLHSVKARPRYKELANLLSKAFKELDRVFTRQWF</sequence>
<evidence type="ECO:0000256" key="8">
    <source>
        <dbReference type="ARBA" id="ARBA00023136"/>
    </source>
</evidence>
<evidence type="ECO:0000256" key="5">
    <source>
        <dbReference type="ARBA" id="ARBA00022519"/>
    </source>
</evidence>
<comment type="similarity">
    <text evidence="2">Belongs to the UPF0208 family.</text>
</comment>
<accession>A0ABQ1R097</accession>
<keyword evidence="8 9" id="KW-0472">Membrane</keyword>
<proteinExistence type="inferred from homology"/>
<dbReference type="InterPro" id="IPR007334">
    <property type="entry name" value="UPF0208"/>
</dbReference>
<dbReference type="NCBIfam" id="NF002493">
    <property type="entry name" value="PRK01816.1"/>
    <property type="match status" value="1"/>
</dbReference>
<dbReference type="Pfam" id="PF04217">
    <property type="entry name" value="DUF412"/>
    <property type="match status" value="1"/>
</dbReference>
<protein>
    <recommendedName>
        <fullName evidence="3">UPF0208 membrane protein YfbV</fullName>
    </recommendedName>
</protein>
<evidence type="ECO:0000313" key="11">
    <source>
        <dbReference type="Proteomes" id="UP000614272"/>
    </source>
</evidence>
<feature type="transmembrane region" description="Helical" evidence="9">
    <location>
        <begin position="68"/>
        <end position="86"/>
    </location>
</feature>
<dbReference type="Proteomes" id="UP000614272">
    <property type="component" value="Unassembled WGS sequence"/>
</dbReference>
<evidence type="ECO:0000256" key="4">
    <source>
        <dbReference type="ARBA" id="ARBA00022475"/>
    </source>
</evidence>
<dbReference type="RefSeq" id="WP_099033126.1">
    <property type="nucleotide sequence ID" value="NZ_BMGJ01000002.1"/>
</dbReference>
<organism evidence="10 11">
    <name type="scientific">Lacimicrobium alkaliphilum</name>
    <dbReference type="NCBI Taxonomy" id="1526571"/>
    <lineage>
        <taxon>Bacteria</taxon>
        <taxon>Pseudomonadati</taxon>
        <taxon>Pseudomonadota</taxon>
        <taxon>Gammaproteobacteria</taxon>
        <taxon>Alteromonadales</taxon>
        <taxon>Alteromonadaceae</taxon>
        <taxon>Lacimicrobium</taxon>
    </lineage>
</organism>
<evidence type="ECO:0000256" key="7">
    <source>
        <dbReference type="ARBA" id="ARBA00022989"/>
    </source>
</evidence>
<keyword evidence="7 9" id="KW-1133">Transmembrane helix</keyword>
<dbReference type="EMBL" id="BMGJ01000002">
    <property type="protein sequence ID" value="GGD53604.1"/>
    <property type="molecule type" value="Genomic_DNA"/>
</dbReference>
<keyword evidence="11" id="KW-1185">Reference proteome</keyword>
<gene>
    <name evidence="10" type="ORF">GCM10011357_06750</name>
</gene>
<evidence type="ECO:0000256" key="2">
    <source>
        <dbReference type="ARBA" id="ARBA00009474"/>
    </source>
</evidence>
<comment type="subcellular location">
    <subcellularLocation>
        <location evidence="1">Cell inner membrane</location>
        <topology evidence="1">Multi-pass membrane protein</topology>
    </subcellularLocation>
</comment>
<evidence type="ECO:0000256" key="9">
    <source>
        <dbReference type="SAM" id="Phobius"/>
    </source>
</evidence>
<comment type="caution">
    <text evidence="10">The sequence shown here is derived from an EMBL/GenBank/DDBJ whole genome shotgun (WGS) entry which is preliminary data.</text>
</comment>
<evidence type="ECO:0000256" key="3">
    <source>
        <dbReference type="ARBA" id="ARBA00018831"/>
    </source>
</evidence>
<keyword evidence="6 9" id="KW-0812">Transmembrane</keyword>